<dbReference type="Proteomes" id="UP000019335">
    <property type="component" value="Chromosome 5"/>
</dbReference>
<keyword evidence="2" id="KW-0325">Glycoprotein</keyword>
<evidence type="ECO:0000313" key="4">
    <source>
        <dbReference type="EMBL" id="EWM27859.1"/>
    </source>
</evidence>
<dbReference type="InterPro" id="IPR046450">
    <property type="entry name" value="PA_dom_sf"/>
</dbReference>
<proteinExistence type="predicted"/>
<dbReference type="GO" id="GO:0008233">
    <property type="term" value="F:peptidase activity"/>
    <property type="evidence" value="ECO:0007669"/>
    <property type="project" value="UniProtKB-KW"/>
</dbReference>
<dbReference type="OrthoDB" id="10045365at2759"/>
<dbReference type="SUPFAM" id="SSF52025">
    <property type="entry name" value="PA domain"/>
    <property type="match status" value="1"/>
</dbReference>
<evidence type="ECO:0000313" key="5">
    <source>
        <dbReference type="Proteomes" id="UP000019335"/>
    </source>
</evidence>
<accession>W7U507</accession>
<dbReference type="PANTHER" id="PTHR22702:SF1">
    <property type="entry name" value="PROTEASE-ASSOCIATED DOMAIN-CONTAINING PROTEIN 1"/>
    <property type="match status" value="1"/>
</dbReference>
<evidence type="ECO:0000256" key="2">
    <source>
        <dbReference type="ARBA" id="ARBA00023180"/>
    </source>
</evidence>
<dbReference type="Gene3D" id="3.50.30.30">
    <property type="match status" value="1"/>
</dbReference>
<dbReference type="EMBL" id="AZIL01000369">
    <property type="protein sequence ID" value="EWM27859.1"/>
    <property type="molecule type" value="Genomic_DNA"/>
</dbReference>
<dbReference type="PANTHER" id="PTHR22702">
    <property type="entry name" value="PROTEASE-ASSOCIATED DOMAIN-CONTAINING PROTEIN"/>
    <property type="match status" value="1"/>
</dbReference>
<comment type="caution">
    <text evidence="4">The sequence shown here is derived from an EMBL/GenBank/DDBJ whole genome shotgun (WGS) entry which is preliminary data.</text>
</comment>
<organism evidence="4 5">
    <name type="scientific">Nannochloropsis gaditana</name>
    <dbReference type="NCBI Taxonomy" id="72520"/>
    <lineage>
        <taxon>Eukaryota</taxon>
        <taxon>Sar</taxon>
        <taxon>Stramenopiles</taxon>
        <taxon>Ochrophyta</taxon>
        <taxon>Eustigmatophyceae</taxon>
        <taxon>Eustigmatales</taxon>
        <taxon>Monodopsidaceae</taxon>
        <taxon>Nannochloropsis</taxon>
    </lineage>
</organism>
<gene>
    <name evidence="4" type="ORF">Naga_101134g2</name>
</gene>
<feature type="domain" description="PA" evidence="3">
    <location>
        <begin position="112"/>
        <end position="167"/>
    </location>
</feature>
<name>W7U507_9STRA</name>
<protein>
    <submittedName>
        <fullName evidence="4">Protease-associated domain, PA</fullName>
    </submittedName>
</protein>
<keyword evidence="4" id="KW-0378">Hydrolase</keyword>
<evidence type="ECO:0000259" key="3">
    <source>
        <dbReference type="Pfam" id="PF02225"/>
    </source>
</evidence>
<evidence type="ECO:0000256" key="1">
    <source>
        <dbReference type="ARBA" id="ARBA00022729"/>
    </source>
</evidence>
<dbReference type="GO" id="GO:0006508">
    <property type="term" value="P:proteolysis"/>
    <property type="evidence" value="ECO:0007669"/>
    <property type="project" value="UniProtKB-KW"/>
</dbReference>
<feature type="non-terminal residue" evidence="4">
    <location>
        <position position="191"/>
    </location>
</feature>
<reference evidence="4 5" key="1">
    <citation type="journal article" date="2014" name="Mol. Plant">
        <title>Chromosome Scale Genome Assembly and Transcriptome Profiling of Nannochloropsis gaditana in Nitrogen Depletion.</title>
        <authorList>
            <person name="Corteggiani Carpinelli E."/>
            <person name="Telatin A."/>
            <person name="Vitulo N."/>
            <person name="Forcato C."/>
            <person name="D'Angelo M."/>
            <person name="Schiavon R."/>
            <person name="Vezzi A."/>
            <person name="Giacometti G.M."/>
            <person name="Morosinotto T."/>
            <person name="Valle G."/>
        </authorList>
    </citation>
    <scope>NUCLEOTIDE SEQUENCE [LARGE SCALE GENOMIC DNA]</scope>
    <source>
        <strain evidence="4 5">B-31</strain>
    </source>
</reference>
<dbReference type="AlphaFoldDB" id="W7U507"/>
<dbReference type="InterPro" id="IPR003137">
    <property type="entry name" value="PA_domain"/>
</dbReference>
<keyword evidence="5" id="KW-1185">Reference proteome</keyword>
<dbReference type="Pfam" id="PF02225">
    <property type="entry name" value="PA"/>
    <property type="match status" value="1"/>
</dbReference>
<keyword evidence="1" id="KW-0732">Signal</keyword>
<keyword evidence="4" id="KW-0645">Protease</keyword>
<sequence>MLFPRGTHCLSCRKRGFYIGRLFSVLAFASLAAPSLARPRHHVEYVPSLPISSGNAVVSNAMGVMEGAGGIEDETSRLQIQIPRDLFKPDGYNHKEALFGIPVYGGFIAEKLYYANTTKMCSAPTADEVAQWKSPYILMVDRGDCTFVTKVRHAQHAGASGVLVADNLCVCKDLACHPDPDTSCQGIEPVR</sequence>